<comment type="caution">
    <text evidence="1">The sequence shown here is derived from an EMBL/GenBank/DDBJ whole genome shotgun (WGS) entry which is preliminary data.</text>
</comment>
<evidence type="ECO:0000313" key="2">
    <source>
        <dbReference type="Proteomes" id="UP000683000"/>
    </source>
</evidence>
<evidence type="ECO:0000313" key="1">
    <source>
        <dbReference type="EMBL" id="KAG6369678.1"/>
    </source>
</evidence>
<proteinExistence type="predicted"/>
<protein>
    <submittedName>
        <fullName evidence="1">Uncharacterized protein</fullName>
    </submittedName>
</protein>
<dbReference type="Proteomes" id="UP000683000">
    <property type="component" value="Unassembled WGS sequence"/>
</dbReference>
<reference evidence="1" key="1">
    <citation type="submission" date="2021-03" db="EMBL/GenBank/DDBJ databases">
        <title>Evolutionary innovations through gain and loss of genes in the ectomycorrhizal Boletales.</title>
        <authorList>
            <person name="Wu G."/>
            <person name="Miyauchi S."/>
            <person name="Morin E."/>
            <person name="Yang Z.-L."/>
            <person name="Xu J."/>
            <person name="Martin F.M."/>
        </authorList>
    </citation>
    <scope>NUCLEOTIDE SEQUENCE</scope>
    <source>
        <strain evidence="1">BR01</strain>
    </source>
</reference>
<keyword evidence="2" id="KW-1185">Reference proteome</keyword>
<dbReference type="EMBL" id="JAGFBS010000070">
    <property type="protein sequence ID" value="KAG6369678.1"/>
    <property type="molecule type" value="Genomic_DNA"/>
</dbReference>
<organism evidence="1 2">
    <name type="scientific">Boletus reticuloceps</name>
    <dbReference type="NCBI Taxonomy" id="495285"/>
    <lineage>
        <taxon>Eukaryota</taxon>
        <taxon>Fungi</taxon>
        <taxon>Dikarya</taxon>
        <taxon>Basidiomycota</taxon>
        <taxon>Agaricomycotina</taxon>
        <taxon>Agaricomycetes</taxon>
        <taxon>Agaricomycetidae</taxon>
        <taxon>Boletales</taxon>
        <taxon>Boletineae</taxon>
        <taxon>Boletaceae</taxon>
        <taxon>Boletoideae</taxon>
        <taxon>Boletus</taxon>
    </lineage>
</organism>
<gene>
    <name evidence="1" type="ORF">JVT61DRAFT_14103</name>
</gene>
<accession>A0A8I3A3I0</accession>
<dbReference type="OrthoDB" id="3267810at2759"/>
<name>A0A8I3A3I0_9AGAM</name>
<dbReference type="AlphaFoldDB" id="A0A8I3A3I0"/>
<sequence>MKKSGKLNADGMPKLLTGDVFHARIQGHVAEQARLQSEHERRQVQREAHLVLMTAWKEADEARKQ</sequence>